<dbReference type="RefSeq" id="WP_173013371.1">
    <property type="nucleotide sequence ID" value="NZ_AP019860.1"/>
</dbReference>
<dbReference type="EMBL" id="AP019860">
    <property type="protein sequence ID" value="BBM85044.1"/>
    <property type="molecule type" value="Genomic_DNA"/>
</dbReference>
<evidence type="ECO:0000259" key="1">
    <source>
        <dbReference type="Pfam" id="PF01609"/>
    </source>
</evidence>
<dbReference type="PANTHER" id="PTHR33258">
    <property type="entry name" value="TRANSPOSASE INSL FOR INSERTION SEQUENCE ELEMENT IS186A-RELATED"/>
    <property type="match status" value="1"/>
</dbReference>
<dbReference type="AlphaFoldDB" id="A0A5S9INM9"/>
<reference evidence="2 3" key="1">
    <citation type="submission" date="2019-08" db="EMBL/GenBank/DDBJ databases">
        <title>Complete genome sequence of Candidatus Uab amorphum.</title>
        <authorList>
            <person name="Shiratori T."/>
            <person name="Suzuki S."/>
            <person name="Kakizawa Y."/>
            <person name="Ishida K."/>
        </authorList>
    </citation>
    <scope>NUCLEOTIDE SEQUENCE [LARGE SCALE GENOMIC DNA]</scope>
    <source>
        <strain evidence="2 3">SRT547</strain>
    </source>
</reference>
<protein>
    <recommendedName>
        <fullName evidence="1">Transposase IS4-like domain-containing protein</fullName>
    </recommendedName>
</protein>
<organism evidence="2 3">
    <name type="scientific">Uabimicrobium amorphum</name>
    <dbReference type="NCBI Taxonomy" id="2596890"/>
    <lineage>
        <taxon>Bacteria</taxon>
        <taxon>Pseudomonadati</taxon>
        <taxon>Planctomycetota</taxon>
        <taxon>Candidatus Uabimicrobiia</taxon>
        <taxon>Candidatus Uabimicrobiales</taxon>
        <taxon>Candidatus Uabimicrobiaceae</taxon>
        <taxon>Candidatus Uabimicrobium</taxon>
    </lineage>
</organism>
<accession>A0A5S9INM9</accession>
<dbReference type="InterPro" id="IPR012337">
    <property type="entry name" value="RNaseH-like_sf"/>
</dbReference>
<name>A0A5S9INM9_UABAM</name>
<evidence type="ECO:0000313" key="3">
    <source>
        <dbReference type="Proteomes" id="UP000326354"/>
    </source>
</evidence>
<evidence type="ECO:0000313" key="2">
    <source>
        <dbReference type="EMBL" id="BBM85044.1"/>
    </source>
</evidence>
<dbReference type="Proteomes" id="UP000326354">
    <property type="component" value="Chromosome"/>
</dbReference>
<dbReference type="GO" id="GO:0006313">
    <property type="term" value="P:DNA transposition"/>
    <property type="evidence" value="ECO:0007669"/>
    <property type="project" value="InterPro"/>
</dbReference>
<dbReference type="GO" id="GO:0003677">
    <property type="term" value="F:DNA binding"/>
    <property type="evidence" value="ECO:0007669"/>
    <property type="project" value="InterPro"/>
</dbReference>
<dbReference type="InterPro" id="IPR002559">
    <property type="entry name" value="Transposase_11"/>
</dbReference>
<sequence length="278" mass="32952">MYDVLNEVPINAEISHRQAEKNFVIDKHQHLYRENAIVLYDRRYTDYAIIGLHNMLQKDFIIRCPSSQTFSEIEKFIASKKTDSLVVLKKPRNFTNKNLSLCEAQVRLIKVELPTGEIEILVTSLLNQEKYPLDEFLWLYHQRWGIETYFGRLKNILDVQRFSSGFSQEIEQDFFSIILTSSIESIISKEDEMQLQQECFEKGTKYQYKINKSVSYAEIADVVVDLLLDTNKSAEEIFEQLKITFRRSPCAIRPNRSFERKKRGSNLRLRFHKYRKRT</sequence>
<keyword evidence="3" id="KW-1185">Reference proteome</keyword>
<feature type="domain" description="Transposase IS4-like" evidence="1">
    <location>
        <begin position="2"/>
        <end position="179"/>
    </location>
</feature>
<proteinExistence type="predicted"/>
<dbReference type="PANTHER" id="PTHR33258:SF1">
    <property type="entry name" value="TRANSPOSASE INSL FOR INSERTION SEQUENCE ELEMENT IS186A-RELATED"/>
    <property type="match status" value="1"/>
</dbReference>
<dbReference type="Pfam" id="PF01609">
    <property type="entry name" value="DDE_Tnp_1"/>
    <property type="match status" value="1"/>
</dbReference>
<dbReference type="KEGG" id="uam:UABAM_03407"/>
<dbReference type="SUPFAM" id="SSF53098">
    <property type="entry name" value="Ribonuclease H-like"/>
    <property type="match status" value="1"/>
</dbReference>
<gene>
    <name evidence="2" type="ORF">UABAM_03407</name>
</gene>
<dbReference type="GO" id="GO:0004803">
    <property type="term" value="F:transposase activity"/>
    <property type="evidence" value="ECO:0007669"/>
    <property type="project" value="InterPro"/>
</dbReference>